<reference evidence="16" key="1">
    <citation type="submission" date="2017-04" db="EMBL/GenBank/DDBJ databases">
        <title>Genome deletions in a multicellular cyanobacterial endosymbiont for morphological adaptation in marine diatoms.</title>
        <authorList>
            <person name="Wang Y."/>
            <person name="Gao H."/>
            <person name="Li R."/>
            <person name="Xu X."/>
        </authorList>
    </citation>
    <scope>NUCLEOTIDE SEQUENCE</scope>
    <source>
        <strain evidence="16">FACHB 800</strain>
    </source>
</reference>
<evidence type="ECO:0000256" key="12">
    <source>
        <dbReference type="ARBA" id="ARBA00029346"/>
    </source>
</evidence>
<dbReference type="NCBIfam" id="NF000840">
    <property type="entry name" value="PRK00071.1-3"/>
    <property type="match status" value="1"/>
</dbReference>
<proteinExistence type="inferred from homology"/>
<evidence type="ECO:0000256" key="4">
    <source>
        <dbReference type="ARBA" id="ARBA00022642"/>
    </source>
</evidence>
<evidence type="ECO:0000313" key="16">
    <source>
        <dbReference type="EMBL" id="QXE25558.1"/>
    </source>
</evidence>
<keyword evidence="4 14" id="KW-0662">Pyridine nucleotide biosynthesis</keyword>
<comment type="catalytic activity">
    <reaction evidence="12">
        <text>(R)-4'-phosphopantetheine + ATP + H(+) = 3'-dephospho-CoA + diphosphate</text>
        <dbReference type="Rhea" id="RHEA:19801"/>
        <dbReference type="ChEBI" id="CHEBI:15378"/>
        <dbReference type="ChEBI" id="CHEBI:30616"/>
        <dbReference type="ChEBI" id="CHEBI:33019"/>
        <dbReference type="ChEBI" id="CHEBI:57328"/>
        <dbReference type="ChEBI" id="CHEBI:61723"/>
        <dbReference type="EC" id="2.7.7.3"/>
    </reaction>
</comment>
<evidence type="ECO:0000256" key="7">
    <source>
        <dbReference type="ARBA" id="ARBA00022741"/>
    </source>
</evidence>
<dbReference type="GO" id="GO:0015937">
    <property type="term" value="P:coenzyme A biosynthetic process"/>
    <property type="evidence" value="ECO:0007669"/>
    <property type="project" value="UniProtKB-KW"/>
</dbReference>
<accession>A0A975Y6R5</accession>
<evidence type="ECO:0000256" key="8">
    <source>
        <dbReference type="ARBA" id="ARBA00022840"/>
    </source>
</evidence>
<dbReference type="AlphaFoldDB" id="A0A975Y6R5"/>
<dbReference type="GO" id="GO:0005524">
    <property type="term" value="F:ATP binding"/>
    <property type="evidence" value="ECO:0007669"/>
    <property type="project" value="UniProtKB-KW"/>
</dbReference>
<evidence type="ECO:0000256" key="9">
    <source>
        <dbReference type="ARBA" id="ARBA00022842"/>
    </source>
</evidence>
<protein>
    <recommendedName>
        <fullName evidence="14">Probable nicotinate-nucleotide adenylyltransferase</fullName>
        <ecNumber evidence="14">2.7.7.18</ecNumber>
    </recommendedName>
    <alternativeName>
        <fullName evidence="14">Deamido-NAD(+) diphosphorylase</fullName>
    </alternativeName>
    <alternativeName>
        <fullName evidence="14">Deamido-NAD(+) pyrophosphorylase</fullName>
    </alternativeName>
    <alternativeName>
        <fullName evidence="14">Nicotinate mononucleotide adenylyltransferase</fullName>
        <shortName evidence="14">NaMN adenylyltransferase</shortName>
    </alternativeName>
</protein>
<evidence type="ECO:0000256" key="3">
    <source>
        <dbReference type="ARBA" id="ARBA00022490"/>
    </source>
</evidence>
<evidence type="ECO:0000256" key="2">
    <source>
        <dbReference type="ARBA" id="ARBA00005019"/>
    </source>
</evidence>
<dbReference type="EMBL" id="CP021056">
    <property type="protein sequence ID" value="QXE25558.1"/>
    <property type="molecule type" value="Genomic_DNA"/>
</dbReference>
<comment type="function">
    <text evidence="1 14">Catalyzes the reversible adenylation of nicotinate mononucleotide (NaMN) to nicotinic acid adenine dinucleotide (NaAD).</text>
</comment>
<sequence length="207" mass="23869">MQRLAIFGGTFDPIHWGHLLLAETALNQVPLEQVIWVPSRNPPHKQAALFQQRVEMLQLAIQDNPGFTLSLIEGSRPGTSYAINTLNDLSTCYPNTYWYWIIGLDAFQTLPRWYRGLEVAQMCNWLIAPRLIGGETIAQSQLICKQVEKELKNQSCVIHWQCLNTPLVEVSSSIIRQLCREHHSIRYLVTESVRLYIVQHNLYAHNF</sequence>
<evidence type="ECO:0000256" key="6">
    <source>
        <dbReference type="ARBA" id="ARBA00022695"/>
    </source>
</evidence>
<comment type="similarity">
    <text evidence="14">Belongs to the NadD family.</text>
</comment>
<evidence type="ECO:0000256" key="5">
    <source>
        <dbReference type="ARBA" id="ARBA00022679"/>
    </source>
</evidence>
<dbReference type="GO" id="GO:0004515">
    <property type="term" value="F:nicotinate-nucleotide adenylyltransferase activity"/>
    <property type="evidence" value="ECO:0007669"/>
    <property type="project" value="UniProtKB-UniRule"/>
</dbReference>
<dbReference type="SUPFAM" id="SSF52374">
    <property type="entry name" value="Nucleotidylyl transferase"/>
    <property type="match status" value="1"/>
</dbReference>
<keyword evidence="17" id="KW-1185">Reference proteome</keyword>
<dbReference type="HAMAP" id="MF_00244">
    <property type="entry name" value="NaMN_adenylyltr"/>
    <property type="match status" value="1"/>
</dbReference>
<dbReference type="InterPro" id="IPR001980">
    <property type="entry name" value="PPAT"/>
</dbReference>
<dbReference type="InterPro" id="IPR005248">
    <property type="entry name" value="NadD/NMNAT"/>
</dbReference>
<comment type="pathway">
    <text evidence="2 14">Cofactor biosynthesis; NAD(+) biosynthesis; deamido-NAD(+) from nicotinate D-ribonucleotide: step 1/1.</text>
</comment>
<dbReference type="RefSeq" id="WP_190608240.1">
    <property type="nucleotide sequence ID" value="NZ_CP021056.1"/>
</dbReference>
<keyword evidence="8 14" id="KW-0067">ATP-binding</keyword>
<dbReference type="CDD" id="cd02165">
    <property type="entry name" value="NMNAT"/>
    <property type="match status" value="1"/>
</dbReference>
<evidence type="ECO:0000313" key="17">
    <source>
        <dbReference type="Proteomes" id="UP000683511"/>
    </source>
</evidence>
<dbReference type="Pfam" id="PF01467">
    <property type="entry name" value="CTP_transf_like"/>
    <property type="match status" value="1"/>
</dbReference>
<keyword evidence="5 14" id="KW-0808">Transferase</keyword>
<comment type="catalytic activity">
    <reaction evidence="13 14">
        <text>nicotinate beta-D-ribonucleotide + ATP + H(+) = deamido-NAD(+) + diphosphate</text>
        <dbReference type="Rhea" id="RHEA:22860"/>
        <dbReference type="ChEBI" id="CHEBI:15378"/>
        <dbReference type="ChEBI" id="CHEBI:30616"/>
        <dbReference type="ChEBI" id="CHEBI:33019"/>
        <dbReference type="ChEBI" id="CHEBI:57502"/>
        <dbReference type="ChEBI" id="CHEBI:58437"/>
        <dbReference type="EC" id="2.7.7.18"/>
    </reaction>
</comment>
<dbReference type="NCBIfam" id="TIGR00482">
    <property type="entry name" value="nicotinate (nicotinamide) nucleotide adenylyltransferase"/>
    <property type="match status" value="1"/>
</dbReference>
<keyword evidence="3" id="KW-0963">Cytoplasm</keyword>
<dbReference type="NCBIfam" id="TIGR00125">
    <property type="entry name" value="cyt_tran_rel"/>
    <property type="match status" value="1"/>
</dbReference>
<dbReference type="PRINTS" id="PR01020">
    <property type="entry name" value="LPSBIOSNTHSS"/>
</dbReference>
<keyword evidence="6 14" id="KW-0548">Nucleotidyltransferase</keyword>
<evidence type="ECO:0000256" key="14">
    <source>
        <dbReference type="HAMAP-Rule" id="MF_00244"/>
    </source>
</evidence>
<dbReference type="GO" id="GO:0004595">
    <property type="term" value="F:pantetheine-phosphate adenylyltransferase activity"/>
    <property type="evidence" value="ECO:0007669"/>
    <property type="project" value="UniProtKB-EC"/>
</dbReference>
<keyword evidence="7 14" id="KW-0547">Nucleotide-binding</keyword>
<dbReference type="GO" id="GO:0009435">
    <property type="term" value="P:NAD+ biosynthetic process"/>
    <property type="evidence" value="ECO:0007669"/>
    <property type="project" value="UniProtKB-UniRule"/>
</dbReference>
<evidence type="ECO:0000259" key="15">
    <source>
        <dbReference type="Pfam" id="PF01467"/>
    </source>
</evidence>
<keyword evidence="9" id="KW-0460">Magnesium</keyword>
<evidence type="ECO:0000256" key="1">
    <source>
        <dbReference type="ARBA" id="ARBA00002324"/>
    </source>
</evidence>
<evidence type="ECO:0000256" key="13">
    <source>
        <dbReference type="ARBA" id="ARBA00048721"/>
    </source>
</evidence>
<dbReference type="PANTHER" id="PTHR39321">
    <property type="entry name" value="NICOTINATE-NUCLEOTIDE ADENYLYLTRANSFERASE-RELATED"/>
    <property type="match status" value="1"/>
</dbReference>
<dbReference type="Gene3D" id="3.40.50.620">
    <property type="entry name" value="HUPs"/>
    <property type="match status" value="1"/>
</dbReference>
<dbReference type="PANTHER" id="PTHR39321:SF3">
    <property type="entry name" value="PHOSPHOPANTETHEINE ADENYLYLTRANSFERASE"/>
    <property type="match status" value="1"/>
</dbReference>
<name>A0A975Y6R5_9NOST</name>
<gene>
    <name evidence="14" type="primary">nadD</name>
    <name evidence="16" type="ORF">B6N60_04278</name>
</gene>
<dbReference type="Proteomes" id="UP000683511">
    <property type="component" value="Chromosome"/>
</dbReference>
<keyword evidence="10" id="KW-0173">Coenzyme A biosynthesis</keyword>
<organism evidence="16 17">
    <name type="scientific">Richelia sinica FACHB-800</name>
    <dbReference type="NCBI Taxonomy" id="1357546"/>
    <lineage>
        <taxon>Bacteria</taxon>
        <taxon>Bacillati</taxon>
        <taxon>Cyanobacteriota</taxon>
        <taxon>Cyanophyceae</taxon>
        <taxon>Nostocales</taxon>
        <taxon>Nostocaceae</taxon>
        <taxon>Richelia</taxon>
    </lineage>
</organism>
<dbReference type="InterPro" id="IPR014729">
    <property type="entry name" value="Rossmann-like_a/b/a_fold"/>
</dbReference>
<evidence type="ECO:0000256" key="10">
    <source>
        <dbReference type="ARBA" id="ARBA00022993"/>
    </source>
</evidence>
<feature type="domain" description="Cytidyltransferase-like" evidence="15">
    <location>
        <begin position="6"/>
        <end position="177"/>
    </location>
</feature>
<keyword evidence="11 14" id="KW-0520">NAD</keyword>
<dbReference type="EC" id="2.7.7.18" evidence="14"/>
<dbReference type="KEGG" id="rsin:B6N60_04278"/>
<dbReference type="InterPro" id="IPR004821">
    <property type="entry name" value="Cyt_trans-like"/>
</dbReference>
<evidence type="ECO:0000256" key="11">
    <source>
        <dbReference type="ARBA" id="ARBA00023027"/>
    </source>
</evidence>